<dbReference type="AlphaFoldDB" id="A0A6A5YLR0"/>
<dbReference type="GO" id="GO:0020037">
    <property type="term" value="F:heme binding"/>
    <property type="evidence" value="ECO:0007669"/>
    <property type="project" value="InterPro"/>
</dbReference>
<name>A0A6A5YLR0_9PLEO</name>
<evidence type="ECO:0000256" key="1">
    <source>
        <dbReference type="PIRSR" id="PIRSR602401-1"/>
    </source>
</evidence>
<gene>
    <name evidence="3" type="ORF">BDV96DRAFT_616928</name>
</gene>
<dbReference type="PRINTS" id="PR00385">
    <property type="entry name" value="P450"/>
</dbReference>
<dbReference type="EMBL" id="ML977355">
    <property type="protein sequence ID" value="KAF2107267.1"/>
    <property type="molecule type" value="Genomic_DNA"/>
</dbReference>
<comment type="cofactor">
    <cofactor evidence="1">
        <name>heme</name>
        <dbReference type="ChEBI" id="CHEBI:30413"/>
    </cofactor>
</comment>
<dbReference type="Gene3D" id="1.10.630.10">
    <property type="entry name" value="Cytochrome P450"/>
    <property type="match status" value="1"/>
</dbReference>
<evidence type="ECO:0000313" key="3">
    <source>
        <dbReference type="EMBL" id="KAF2107267.1"/>
    </source>
</evidence>
<sequence>MTVILSGVISLLLYYLAWIIYCLTLHPLASVPGPFFARISRLWYLYHVYQGDHEIAQRDLHERYCPLIRIAPNEVETNDPEAIPIIYPTQNPLQKTDYYHVFRPSGLDGRLDMFTQTDEEEHAACVTLFKDRLGEFADHGGEFDFGLWLEMYTYDVIVAVVFREQFGFFKERTDYGSYIKSVHTAMPSLSFIGTAPSYVRPFLLGVALFIPKLLKAVLAVDGIRKNAIRATEARMKAKADKRDGHDVLSSLVRIVEEKGAKKNFSHKEVGVEAWVAVMGGADSASILLRSIFYYLMKNQEALRKVQAEVDQAFESGNFQSPVRHRHVSNLPYLSAVVKEALRMFPSFQSPLVRHSPRDGVVLSGTHVPAGYKVGINAGTIQFNKAFFVGPDASSFRPERWLSPSPSQLAAMNKAMLVFGAGTRQCTGQYLALVETYKATAVIMKNFDFELADPDREWKTYNAAFNFRRASLRRCGGESAARKLDGEGGSMYGGNENDHQR</sequence>
<dbReference type="GO" id="GO:0004497">
    <property type="term" value="F:monooxygenase activity"/>
    <property type="evidence" value="ECO:0007669"/>
    <property type="project" value="InterPro"/>
</dbReference>
<dbReference type="InterPro" id="IPR036396">
    <property type="entry name" value="Cyt_P450_sf"/>
</dbReference>
<keyword evidence="1" id="KW-0479">Metal-binding</keyword>
<proteinExistence type="predicted"/>
<dbReference type="Pfam" id="PF00067">
    <property type="entry name" value="p450"/>
    <property type="match status" value="1"/>
</dbReference>
<dbReference type="SUPFAM" id="SSF48264">
    <property type="entry name" value="Cytochrome P450"/>
    <property type="match status" value="1"/>
</dbReference>
<dbReference type="PANTHER" id="PTHR24305">
    <property type="entry name" value="CYTOCHROME P450"/>
    <property type="match status" value="1"/>
</dbReference>
<dbReference type="InterPro" id="IPR002401">
    <property type="entry name" value="Cyt_P450_E_grp-I"/>
</dbReference>
<evidence type="ECO:0000256" key="2">
    <source>
        <dbReference type="SAM" id="Phobius"/>
    </source>
</evidence>
<reference evidence="3" key="1">
    <citation type="journal article" date="2020" name="Stud. Mycol.">
        <title>101 Dothideomycetes genomes: a test case for predicting lifestyles and emergence of pathogens.</title>
        <authorList>
            <person name="Haridas S."/>
            <person name="Albert R."/>
            <person name="Binder M."/>
            <person name="Bloem J."/>
            <person name="Labutti K."/>
            <person name="Salamov A."/>
            <person name="Andreopoulos B."/>
            <person name="Baker S."/>
            <person name="Barry K."/>
            <person name="Bills G."/>
            <person name="Bluhm B."/>
            <person name="Cannon C."/>
            <person name="Castanera R."/>
            <person name="Culley D."/>
            <person name="Daum C."/>
            <person name="Ezra D."/>
            <person name="Gonzalez J."/>
            <person name="Henrissat B."/>
            <person name="Kuo A."/>
            <person name="Liang C."/>
            <person name="Lipzen A."/>
            <person name="Lutzoni F."/>
            <person name="Magnuson J."/>
            <person name="Mondo S."/>
            <person name="Nolan M."/>
            <person name="Ohm R."/>
            <person name="Pangilinan J."/>
            <person name="Park H.-J."/>
            <person name="Ramirez L."/>
            <person name="Alfaro M."/>
            <person name="Sun H."/>
            <person name="Tritt A."/>
            <person name="Yoshinaga Y."/>
            <person name="Zwiers L.-H."/>
            <person name="Turgeon B."/>
            <person name="Goodwin S."/>
            <person name="Spatafora J."/>
            <person name="Crous P."/>
            <person name="Grigoriev I."/>
        </authorList>
    </citation>
    <scope>NUCLEOTIDE SEQUENCE</scope>
    <source>
        <strain evidence="3">CBS 627.86</strain>
    </source>
</reference>
<dbReference type="InterPro" id="IPR001128">
    <property type="entry name" value="Cyt_P450"/>
</dbReference>
<keyword evidence="2" id="KW-0812">Transmembrane</keyword>
<dbReference type="GO" id="GO:0005506">
    <property type="term" value="F:iron ion binding"/>
    <property type="evidence" value="ECO:0007669"/>
    <property type="project" value="InterPro"/>
</dbReference>
<feature type="transmembrane region" description="Helical" evidence="2">
    <location>
        <begin position="12"/>
        <end position="37"/>
    </location>
</feature>
<keyword evidence="1" id="KW-0349">Heme</keyword>
<protein>
    <submittedName>
        <fullName evidence="3">Cytochrome P450</fullName>
    </submittedName>
</protein>
<organism evidence="3 4">
    <name type="scientific">Lophiotrema nucula</name>
    <dbReference type="NCBI Taxonomy" id="690887"/>
    <lineage>
        <taxon>Eukaryota</taxon>
        <taxon>Fungi</taxon>
        <taxon>Dikarya</taxon>
        <taxon>Ascomycota</taxon>
        <taxon>Pezizomycotina</taxon>
        <taxon>Dothideomycetes</taxon>
        <taxon>Pleosporomycetidae</taxon>
        <taxon>Pleosporales</taxon>
        <taxon>Lophiotremataceae</taxon>
        <taxon>Lophiotrema</taxon>
    </lineage>
</organism>
<dbReference type="PRINTS" id="PR00463">
    <property type="entry name" value="EP450I"/>
</dbReference>
<dbReference type="CDD" id="cd11060">
    <property type="entry name" value="CYP57A1-like"/>
    <property type="match status" value="1"/>
</dbReference>
<dbReference type="GO" id="GO:0016705">
    <property type="term" value="F:oxidoreductase activity, acting on paired donors, with incorporation or reduction of molecular oxygen"/>
    <property type="evidence" value="ECO:0007669"/>
    <property type="project" value="InterPro"/>
</dbReference>
<keyword evidence="4" id="KW-1185">Reference proteome</keyword>
<feature type="binding site" description="axial binding residue" evidence="1">
    <location>
        <position position="425"/>
    </location>
    <ligand>
        <name>heme</name>
        <dbReference type="ChEBI" id="CHEBI:30413"/>
    </ligand>
    <ligandPart>
        <name>Fe</name>
        <dbReference type="ChEBI" id="CHEBI:18248"/>
    </ligandPart>
</feature>
<keyword evidence="2" id="KW-0472">Membrane</keyword>
<accession>A0A6A5YLR0</accession>
<dbReference type="InterPro" id="IPR050121">
    <property type="entry name" value="Cytochrome_P450_monoxygenase"/>
</dbReference>
<keyword evidence="1" id="KW-0408">Iron</keyword>
<keyword evidence="2" id="KW-1133">Transmembrane helix</keyword>
<dbReference type="OrthoDB" id="3934656at2759"/>
<dbReference type="Proteomes" id="UP000799770">
    <property type="component" value="Unassembled WGS sequence"/>
</dbReference>
<dbReference type="PANTHER" id="PTHR24305:SF229">
    <property type="entry name" value="P450, PUTATIVE (EUROFUNG)-RELATED"/>
    <property type="match status" value="1"/>
</dbReference>
<evidence type="ECO:0000313" key="4">
    <source>
        <dbReference type="Proteomes" id="UP000799770"/>
    </source>
</evidence>